<dbReference type="Proteomes" id="UP000250266">
    <property type="component" value="Unassembled WGS sequence"/>
</dbReference>
<accession>A0A8E2EEH0</accession>
<sequence length="185" mass="19175">MHSTVTIMASQLPQRAGGPTPTTIPAGALVNSPVAPLISIATAKEIAGGETYIDYAQTKDYIVDLWLPILAEIILFGIFMGGSKNPVAAGGPENVNPADGLAGYAVIQGGPVHAKYAGGPTDGVPAVGLGAQGVQLSLYSRRTPNAYFASLAQTSCASSGSNSTGELERFWNLSRLTAELFYFRS</sequence>
<dbReference type="EMBL" id="KV744885">
    <property type="protein sequence ID" value="OCK82537.1"/>
    <property type="molecule type" value="Genomic_DNA"/>
</dbReference>
<reference evidence="1 2" key="1">
    <citation type="journal article" date="2016" name="Nat. Commun.">
        <title>Ectomycorrhizal ecology is imprinted in the genome of the dominant symbiotic fungus Cenococcum geophilum.</title>
        <authorList>
            <consortium name="DOE Joint Genome Institute"/>
            <person name="Peter M."/>
            <person name="Kohler A."/>
            <person name="Ohm R.A."/>
            <person name="Kuo A."/>
            <person name="Krutzmann J."/>
            <person name="Morin E."/>
            <person name="Arend M."/>
            <person name="Barry K.W."/>
            <person name="Binder M."/>
            <person name="Choi C."/>
            <person name="Clum A."/>
            <person name="Copeland A."/>
            <person name="Grisel N."/>
            <person name="Haridas S."/>
            <person name="Kipfer T."/>
            <person name="LaButti K."/>
            <person name="Lindquist E."/>
            <person name="Lipzen A."/>
            <person name="Maire R."/>
            <person name="Meier B."/>
            <person name="Mihaltcheva S."/>
            <person name="Molinier V."/>
            <person name="Murat C."/>
            <person name="Poggeler S."/>
            <person name="Quandt C.A."/>
            <person name="Sperisen C."/>
            <person name="Tritt A."/>
            <person name="Tisserant E."/>
            <person name="Crous P.W."/>
            <person name="Henrissat B."/>
            <person name="Nehls U."/>
            <person name="Egli S."/>
            <person name="Spatafora J.W."/>
            <person name="Grigoriev I.V."/>
            <person name="Martin F.M."/>
        </authorList>
    </citation>
    <scope>NUCLEOTIDE SEQUENCE [LARGE SCALE GENOMIC DNA]</scope>
    <source>
        <strain evidence="1 2">CBS 459.81</strain>
    </source>
</reference>
<keyword evidence="2" id="KW-1185">Reference proteome</keyword>
<proteinExistence type="predicted"/>
<evidence type="ECO:0000313" key="2">
    <source>
        <dbReference type="Proteomes" id="UP000250266"/>
    </source>
</evidence>
<dbReference type="AlphaFoldDB" id="A0A8E2EEH0"/>
<protein>
    <submittedName>
        <fullName evidence="1">Uncharacterized protein</fullName>
    </submittedName>
</protein>
<gene>
    <name evidence="1" type="ORF">K432DRAFT_441531</name>
</gene>
<name>A0A8E2EEH0_9PEZI</name>
<organism evidence="1 2">
    <name type="scientific">Lepidopterella palustris CBS 459.81</name>
    <dbReference type="NCBI Taxonomy" id="1314670"/>
    <lineage>
        <taxon>Eukaryota</taxon>
        <taxon>Fungi</taxon>
        <taxon>Dikarya</taxon>
        <taxon>Ascomycota</taxon>
        <taxon>Pezizomycotina</taxon>
        <taxon>Dothideomycetes</taxon>
        <taxon>Pleosporomycetidae</taxon>
        <taxon>Mytilinidiales</taxon>
        <taxon>Argynnaceae</taxon>
        <taxon>Lepidopterella</taxon>
    </lineage>
</organism>
<evidence type="ECO:0000313" key="1">
    <source>
        <dbReference type="EMBL" id="OCK82537.1"/>
    </source>
</evidence>